<sequence length="384" mass="41343">MSTTRPKAVYFFYYAALACLVPFMSLYYQERGMSGTQIGVLSGIIPFIVWLSAPFWGGIADARRAHRGVLLLTIAGLCVSVLALSFAASFATLLVGVIAYAFFIGPIVPLVDNAVLGLLGEHKERYGRVRLWGSFGFASGALLLGPVLERAGLVWAFYGFVAFMVVNFFVSRKLPMGIIHEAKVSYAAGLRVLAGNGRFLLLLLTALVFGITMGVTQSYQFLFLEELGAKTTLMSWSLVFATLSEVPFWFVSAWLLRRYGTSKMIALALTASTVRFLATGLMTAPWPVLPINLLHGPSFAILWAAGVADADAAAPLGLSATAQGLFTGMMFGVGSALGGFLGGPTYEAIGFARLFLVMGWLTLGMLVVFVAARLLRRTTRRVPA</sequence>
<dbReference type="EMBL" id="LN890656">
    <property type="protein sequence ID" value="CUS05715.1"/>
    <property type="molecule type" value="Genomic_DNA"/>
</dbReference>
<dbReference type="Gene3D" id="1.20.1250.20">
    <property type="entry name" value="MFS general substrate transporter like domains"/>
    <property type="match status" value="2"/>
</dbReference>
<evidence type="ECO:0000256" key="4">
    <source>
        <dbReference type="ARBA" id="ARBA00022989"/>
    </source>
</evidence>
<keyword evidence="5 6" id="KW-0472">Membrane</keyword>
<feature type="transmembrane region" description="Helical" evidence="6">
    <location>
        <begin position="131"/>
        <end position="148"/>
    </location>
</feature>
<evidence type="ECO:0000256" key="1">
    <source>
        <dbReference type="ARBA" id="ARBA00004651"/>
    </source>
</evidence>
<dbReference type="PROSITE" id="PS50850">
    <property type="entry name" value="MFS"/>
    <property type="match status" value="1"/>
</dbReference>
<dbReference type="SUPFAM" id="SSF103473">
    <property type="entry name" value="MFS general substrate transporter"/>
    <property type="match status" value="1"/>
</dbReference>
<dbReference type="Proteomes" id="UP000215027">
    <property type="component" value="Chromosome II"/>
</dbReference>
<dbReference type="InterPro" id="IPR036259">
    <property type="entry name" value="MFS_trans_sf"/>
</dbReference>
<dbReference type="GO" id="GO:0022857">
    <property type="term" value="F:transmembrane transporter activity"/>
    <property type="evidence" value="ECO:0007669"/>
    <property type="project" value="InterPro"/>
</dbReference>
<protein>
    <submittedName>
        <fullName evidence="8">Major facilitator superfamily MFS_1</fullName>
    </submittedName>
</protein>
<evidence type="ECO:0000256" key="5">
    <source>
        <dbReference type="ARBA" id="ARBA00023136"/>
    </source>
</evidence>
<proteinExistence type="inferred from homology"/>
<name>A0A160T907_9CHLR</name>
<dbReference type="AlphaFoldDB" id="A0A160T907"/>
<feature type="transmembrane region" description="Helical" evidence="6">
    <location>
        <begin position="69"/>
        <end position="91"/>
    </location>
</feature>
<evidence type="ECO:0000256" key="2">
    <source>
        <dbReference type="ARBA" id="ARBA00005241"/>
    </source>
</evidence>
<dbReference type="PANTHER" id="PTHR16172">
    <property type="entry name" value="MAJOR FACILITATOR SUPERFAMILY DOMAIN-CONTAINING PROTEIN 6-LIKE"/>
    <property type="match status" value="1"/>
</dbReference>
<dbReference type="RefSeq" id="WP_095045089.1">
    <property type="nucleotide sequence ID" value="NZ_LN890656.1"/>
</dbReference>
<feature type="transmembrane region" description="Helical" evidence="6">
    <location>
        <begin position="97"/>
        <end position="119"/>
    </location>
</feature>
<accession>A0A160T907</accession>
<feature type="transmembrane region" description="Helical" evidence="6">
    <location>
        <begin position="234"/>
        <end position="256"/>
    </location>
</feature>
<dbReference type="GO" id="GO:0005886">
    <property type="term" value="C:plasma membrane"/>
    <property type="evidence" value="ECO:0007669"/>
    <property type="project" value="UniProtKB-SubCell"/>
</dbReference>
<dbReference type="InterPro" id="IPR024989">
    <property type="entry name" value="MFS_assoc_dom"/>
</dbReference>
<feature type="transmembrane region" description="Helical" evidence="6">
    <location>
        <begin position="354"/>
        <end position="375"/>
    </location>
</feature>
<feature type="transmembrane region" description="Helical" evidence="6">
    <location>
        <begin position="35"/>
        <end position="57"/>
    </location>
</feature>
<comment type="subcellular location">
    <subcellularLocation>
        <location evidence="1">Cell membrane</location>
        <topology evidence="1">Multi-pass membrane protein</topology>
    </subcellularLocation>
</comment>
<comment type="similarity">
    <text evidence="2">Belongs to the major facilitator superfamily. MFSD6 family.</text>
</comment>
<dbReference type="OrthoDB" id="140901at2"/>
<evidence type="ECO:0000256" key="3">
    <source>
        <dbReference type="ARBA" id="ARBA00022692"/>
    </source>
</evidence>
<evidence type="ECO:0000259" key="7">
    <source>
        <dbReference type="PROSITE" id="PS50850"/>
    </source>
</evidence>
<gene>
    <name evidence="8" type="ORF">CFX0092_B0181</name>
</gene>
<evidence type="ECO:0000313" key="8">
    <source>
        <dbReference type="EMBL" id="CUS05715.1"/>
    </source>
</evidence>
<organism evidence="8 9">
    <name type="scientific">Candidatus Promineifilum breve</name>
    <dbReference type="NCBI Taxonomy" id="1806508"/>
    <lineage>
        <taxon>Bacteria</taxon>
        <taxon>Bacillati</taxon>
        <taxon>Chloroflexota</taxon>
        <taxon>Ardenticatenia</taxon>
        <taxon>Candidatus Promineifilales</taxon>
        <taxon>Candidatus Promineifilaceae</taxon>
        <taxon>Candidatus Promineifilum</taxon>
    </lineage>
</organism>
<dbReference type="PROSITE" id="PS51257">
    <property type="entry name" value="PROKAR_LIPOPROTEIN"/>
    <property type="match status" value="1"/>
</dbReference>
<keyword evidence="9" id="KW-1185">Reference proteome</keyword>
<dbReference type="KEGG" id="pbf:CFX0092_B0181"/>
<keyword evidence="3 6" id="KW-0812">Transmembrane</keyword>
<feature type="transmembrane region" description="Helical" evidence="6">
    <location>
        <begin position="154"/>
        <end position="170"/>
    </location>
</feature>
<dbReference type="PANTHER" id="PTHR16172:SF41">
    <property type="entry name" value="MAJOR FACILITATOR SUPERFAMILY DOMAIN-CONTAINING PROTEIN 6-LIKE"/>
    <property type="match status" value="1"/>
</dbReference>
<feature type="transmembrane region" description="Helical" evidence="6">
    <location>
        <begin position="199"/>
        <end position="222"/>
    </location>
</feature>
<dbReference type="CDD" id="cd17335">
    <property type="entry name" value="MFS_MFSD6"/>
    <property type="match status" value="1"/>
</dbReference>
<dbReference type="InterPro" id="IPR020846">
    <property type="entry name" value="MFS_dom"/>
</dbReference>
<keyword evidence="4 6" id="KW-1133">Transmembrane helix</keyword>
<reference evidence="8" key="1">
    <citation type="submission" date="2016-01" db="EMBL/GenBank/DDBJ databases">
        <authorList>
            <person name="Mcilroy J.S."/>
            <person name="Karst M S."/>
            <person name="Albertsen M."/>
        </authorList>
    </citation>
    <scope>NUCLEOTIDE SEQUENCE</scope>
    <source>
        <strain evidence="8">Cfx-K</strain>
    </source>
</reference>
<dbReference type="InterPro" id="IPR051717">
    <property type="entry name" value="MFS_MFSD6"/>
</dbReference>
<dbReference type="Pfam" id="PF12832">
    <property type="entry name" value="MFS_1_like"/>
    <property type="match status" value="1"/>
</dbReference>
<evidence type="ECO:0000256" key="6">
    <source>
        <dbReference type="SAM" id="Phobius"/>
    </source>
</evidence>
<feature type="transmembrane region" description="Helical" evidence="6">
    <location>
        <begin position="12"/>
        <end position="29"/>
    </location>
</feature>
<feature type="domain" description="Major facilitator superfamily (MFS) profile" evidence="7">
    <location>
        <begin position="198"/>
        <end position="384"/>
    </location>
</feature>
<evidence type="ECO:0000313" key="9">
    <source>
        <dbReference type="Proteomes" id="UP000215027"/>
    </source>
</evidence>